<protein>
    <submittedName>
        <fullName evidence="8">Lipid II:glycine glycyltransferase FemX</fullName>
    </submittedName>
</protein>
<comment type="caution">
    <text evidence="8">The sequence shown here is derived from an EMBL/GenBank/DDBJ whole genome shotgun (WGS) entry which is preliminary data.</text>
</comment>
<proteinExistence type="inferred from homology"/>
<sequence length="334" mass="37057">MATEVAVVDRSDAADWDEAVWQQPNANIYASRFWGSYKGRLGWSVRRIALRDSGGDLAYVQYQERKRGFLRRIFVQGGPILTARGRARAEAVLAAFLDHLALGPADVLAIKHYQFHDAEGVSALLAHNFLPVITRQDHTIEIDLSRGTKAILADANSTWRQTIRKAQANPALTSVVPTDPEERLRAFDAFAGLHADLQQRKGFADGLDTAVYRDLAVADPHLLILEIREDGAPVTVCLAHTARQRWTYFFAASNDRARATGAAPFALWRIVEHACEQGARVLDLGGVDPIDNRGVFDFKRGLCRNIVQGGPLWLYARHRRIRTGAATLLTLRSG</sequence>
<evidence type="ECO:0000256" key="3">
    <source>
        <dbReference type="ARBA" id="ARBA00022960"/>
    </source>
</evidence>
<dbReference type="InterPro" id="IPR038740">
    <property type="entry name" value="BioF2-like_GNAT_dom"/>
</dbReference>
<dbReference type="Gene3D" id="3.40.630.30">
    <property type="match status" value="2"/>
</dbReference>
<evidence type="ECO:0000256" key="4">
    <source>
        <dbReference type="ARBA" id="ARBA00022984"/>
    </source>
</evidence>
<dbReference type="PROSITE" id="PS51191">
    <property type="entry name" value="FEMABX"/>
    <property type="match status" value="1"/>
</dbReference>
<accession>A0ABW1WRE5</accession>
<keyword evidence="4" id="KW-0573">Peptidoglycan synthesis</keyword>
<dbReference type="InterPro" id="IPR016181">
    <property type="entry name" value="Acyl_CoA_acyltransferase"/>
</dbReference>
<feature type="domain" description="BioF2-like acetyltransferase" evidence="7">
    <location>
        <begin position="158"/>
        <end position="300"/>
    </location>
</feature>
<name>A0ABW1WRE5_9HYPH</name>
<evidence type="ECO:0000313" key="9">
    <source>
        <dbReference type="Proteomes" id="UP001596237"/>
    </source>
</evidence>
<reference evidence="9" key="1">
    <citation type="journal article" date="2019" name="Int. J. Syst. Evol. Microbiol.">
        <title>The Global Catalogue of Microorganisms (GCM) 10K type strain sequencing project: providing services to taxonomists for standard genome sequencing and annotation.</title>
        <authorList>
            <consortium name="The Broad Institute Genomics Platform"/>
            <consortium name="The Broad Institute Genome Sequencing Center for Infectious Disease"/>
            <person name="Wu L."/>
            <person name="Ma J."/>
        </authorList>
    </citation>
    <scope>NUCLEOTIDE SEQUENCE [LARGE SCALE GENOMIC DNA]</scope>
    <source>
        <strain evidence="9">CCUG 36916</strain>
    </source>
</reference>
<evidence type="ECO:0000256" key="5">
    <source>
        <dbReference type="ARBA" id="ARBA00023315"/>
    </source>
</evidence>
<keyword evidence="6" id="KW-0961">Cell wall biogenesis/degradation</keyword>
<dbReference type="EMBL" id="JBHSTT010000043">
    <property type="protein sequence ID" value="MFC6390404.1"/>
    <property type="molecule type" value="Genomic_DNA"/>
</dbReference>
<keyword evidence="9" id="KW-1185">Reference proteome</keyword>
<dbReference type="InterPro" id="IPR050644">
    <property type="entry name" value="PG_Glycine_Bridge_Synth"/>
</dbReference>
<dbReference type="PANTHER" id="PTHR36174:SF1">
    <property type="entry name" value="LIPID II:GLYCINE GLYCYLTRANSFERASE"/>
    <property type="match status" value="1"/>
</dbReference>
<evidence type="ECO:0000313" key="8">
    <source>
        <dbReference type="EMBL" id="MFC6390404.1"/>
    </source>
</evidence>
<dbReference type="Pfam" id="PF13480">
    <property type="entry name" value="Acetyltransf_6"/>
    <property type="match status" value="1"/>
</dbReference>
<dbReference type="Proteomes" id="UP001596237">
    <property type="component" value="Unassembled WGS sequence"/>
</dbReference>
<evidence type="ECO:0000259" key="7">
    <source>
        <dbReference type="Pfam" id="PF13480"/>
    </source>
</evidence>
<dbReference type="PANTHER" id="PTHR36174">
    <property type="entry name" value="LIPID II:GLYCINE GLYCYLTRANSFERASE"/>
    <property type="match status" value="1"/>
</dbReference>
<keyword evidence="5" id="KW-0012">Acyltransferase</keyword>
<comment type="similarity">
    <text evidence="1">Belongs to the FemABX family.</text>
</comment>
<evidence type="ECO:0000256" key="6">
    <source>
        <dbReference type="ARBA" id="ARBA00023316"/>
    </source>
</evidence>
<gene>
    <name evidence="8" type="ORF">ACFQDP_13835</name>
</gene>
<keyword evidence="2" id="KW-0808">Transferase</keyword>
<evidence type="ECO:0000256" key="2">
    <source>
        <dbReference type="ARBA" id="ARBA00022679"/>
    </source>
</evidence>
<evidence type="ECO:0000256" key="1">
    <source>
        <dbReference type="ARBA" id="ARBA00009943"/>
    </source>
</evidence>
<dbReference type="SUPFAM" id="SSF55729">
    <property type="entry name" value="Acyl-CoA N-acyltransferases (Nat)"/>
    <property type="match status" value="2"/>
</dbReference>
<organism evidence="8 9">
    <name type="scientific">Methylorubrum zatmanii</name>
    <dbReference type="NCBI Taxonomy" id="29429"/>
    <lineage>
        <taxon>Bacteria</taxon>
        <taxon>Pseudomonadati</taxon>
        <taxon>Pseudomonadota</taxon>
        <taxon>Alphaproteobacteria</taxon>
        <taxon>Hyphomicrobiales</taxon>
        <taxon>Methylobacteriaceae</taxon>
        <taxon>Methylorubrum</taxon>
    </lineage>
</organism>
<keyword evidence="3" id="KW-0133">Cell shape</keyword>
<dbReference type="RefSeq" id="WP_192280649.1">
    <property type="nucleotide sequence ID" value="NZ_JBHSTT010000043.1"/>
</dbReference>
<dbReference type="InterPro" id="IPR003447">
    <property type="entry name" value="FEMABX"/>
</dbReference>